<name>A0A7W8BDK5_STREU</name>
<accession>A0A7W8BDK5</accession>
<dbReference type="RefSeq" id="WP_228772921.1">
    <property type="nucleotide sequence ID" value="NZ_JACHJF010000018.1"/>
</dbReference>
<proteinExistence type="predicted"/>
<dbReference type="SUPFAM" id="SSF52980">
    <property type="entry name" value="Restriction endonuclease-like"/>
    <property type="match status" value="1"/>
</dbReference>
<feature type="domain" description="Putative restriction endonuclease" evidence="1">
    <location>
        <begin position="22"/>
        <end position="192"/>
    </location>
</feature>
<dbReference type="EMBL" id="JACHJF010000018">
    <property type="protein sequence ID" value="MBB5121401.1"/>
    <property type="molecule type" value="Genomic_DNA"/>
</dbReference>
<dbReference type="Pfam" id="PF05685">
    <property type="entry name" value="Uma2"/>
    <property type="match status" value="1"/>
</dbReference>
<sequence>MAVMTCEPKTSSSPSQDETLLEYFLALEPPEGCRAELIEGEIFVSPAPDGEHEDYLSTVFRQVLRHSKTDMDGSGNKGLKLPQGGLCPKSYSVPDATFAPRELRLFRGAPSWMPCEGVALVAEVTSGKANRDRVAKRHCYARAGIPLYLLVDREEEAVTLFSEPSGQDYTEIHTTPYGKALPLPEPFAFDLETADFL</sequence>
<evidence type="ECO:0000313" key="2">
    <source>
        <dbReference type="EMBL" id="MBB5121401.1"/>
    </source>
</evidence>
<comment type="caution">
    <text evidence="2">The sequence shown here is derived from an EMBL/GenBank/DDBJ whole genome shotgun (WGS) entry which is preliminary data.</text>
</comment>
<evidence type="ECO:0000313" key="3">
    <source>
        <dbReference type="Proteomes" id="UP000528608"/>
    </source>
</evidence>
<reference evidence="2 3" key="1">
    <citation type="submission" date="2020-08" db="EMBL/GenBank/DDBJ databases">
        <title>Genomic Encyclopedia of Type Strains, Phase III (KMG-III): the genomes of soil and plant-associated and newly described type strains.</title>
        <authorList>
            <person name="Whitman W."/>
        </authorList>
    </citation>
    <scope>NUCLEOTIDE SEQUENCE [LARGE SCALE GENOMIC DNA]</scope>
    <source>
        <strain evidence="2 3">CECT 3259</strain>
    </source>
</reference>
<dbReference type="InterPro" id="IPR012296">
    <property type="entry name" value="Nuclease_put_TT1808"/>
</dbReference>
<dbReference type="InterPro" id="IPR011335">
    <property type="entry name" value="Restrct_endonuc-II-like"/>
</dbReference>
<protein>
    <submittedName>
        <fullName evidence="2">Uma2 family endonuclease</fullName>
    </submittedName>
</protein>
<keyword evidence="2" id="KW-0378">Hydrolase</keyword>
<keyword evidence="2" id="KW-0255">Endonuclease</keyword>
<dbReference type="PANTHER" id="PTHR35400">
    <property type="entry name" value="SLR1083 PROTEIN"/>
    <property type="match status" value="1"/>
</dbReference>
<dbReference type="AlphaFoldDB" id="A0A7W8BDK5"/>
<dbReference type="CDD" id="cd06260">
    <property type="entry name" value="DUF820-like"/>
    <property type="match status" value="1"/>
</dbReference>
<dbReference type="GO" id="GO:0004519">
    <property type="term" value="F:endonuclease activity"/>
    <property type="evidence" value="ECO:0007669"/>
    <property type="project" value="UniProtKB-KW"/>
</dbReference>
<dbReference type="PANTHER" id="PTHR35400:SF3">
    <property type="entry name" value="SLL1072 PROTEIN"/>
    <property type="match status" value="1"/>
</dbReference>
<gene>
    <name evidence="2" type="ORF">FHS36_004855</name>
</gene>
<dbReference type="Proteomes" id="UP000528608">
    <property type="component" value="Unassembled WGS sequence"/>
</dbReference>
<evidence type="ECO:0000259" key="1">
    <source>
        <dbReference type="Pfam" id="PF05685"/>
    </source>
</evidence>
<keyword evidence="2" id="KW-0540">Nuclease</keyword>
<dbReference type="InterPro" id="IPR008538">
    <property type="entry name" value="Uma2"/>
</dbReference>
<organism evidence="2 3">
    <name type="scientific">Streptomyces eurocidicus</name>
    <name type="common">Streptoverticillium eurocidicus</name>
    <dbReference type="NCBI Taxonomy" id="66423"/>
    <lineage>
        <taxon>Bacteria</taxon>
        <taxon>Bacillati</taxon>
        <taxon>Actinomycetota</taxon>
        <taxon>Actinomycetes</taxon>
        <taxon>Kitasatosporales</taxon>
        <taxon>Streptomycetaceae</taxon>
        <taxon>Streptomyces</taxon>
    </lineage>
</organism>
<dbReference type="Gene3D" id="3.90.1570.10">
    <property type="entry name" value="tt1808, chain A"/>
    <property type="match status" value="1"/>
</dbReference>